<name>A0A2G8LCZ6_STIJA</name>
<evidence type="ECO:0000313" key="3">
    <source>
        <dbReference type="EMBL" id="PIK58097.1"/>
    </source>
</evidence>
<dbReference type="InterPro" id="IPR027417">
    <property type="entry name" value="P-loop_NTPase"/>
</dbReference>
<dbReference type="GO" id="GO:0005525">
    <property type="term" value="F:GTP binding"/>
    <property type="evidence" value="ECO:0007669"/>
    <property type="project" value="UniProtKB-KW"/>
</dbReference>
<comment type="caution">
    <text evidence="3">The sequence shown here is derived from an EMBL/GenBank/DDBJ whole genome shotgun (WGS) entry which is preliminary data.</text>
</comment>
<keyword evidence="1" id="KW-0547">Nucleotide-binding</keyword>
<gene>
    <name evidence="3" type="ORF">BSL78_05011</name>
</gene>
<keyword evidence="2" id="KW-0342">GTP-binding</keyword>
<dbReference type="AlphaFoldDB" id="A0A2G8LCZ6"/>
<dbReference type="STRING" id="307972.A0A2G8LCZ6"/>
<evidence type="ECO:0000313" key="4">
    <source>
        <dbReference type="Proteomes" id="UP000230750"/>
    </source>
</evidence>
<dbReference type="SUPFAM" id="SSF52540">
    <property type="entry name" value="P-loop containing nucleoside triphosphate hydrolases"/>
    <property type="match status" value="1"/>
</dbReference>
<organism evidence="3 4">
    <name type="scientific">Stichopus japonicus</name>
    <name type="common">Sea cucumber</name>
    <dbReference type="NCBI Taxonomy" id="307972"/>
    <lineage>
        <taxon>Eukaryota</taxon>
        <taxon>Metazoa</taxon>
        <taxon>Echinodermata</taxon>
        <taxon>Eleutherozoa</taxon>
        <taxon>Echinozoa</taxon>
        <taxon>Holothuroidea</taxon>
        <taxon>Aspidochirotacea</taxon>
        <taxon>Aspidochirotida</taxon>
        <taxon>Stichopodidae</taxon>
        <taxon>Apostichopus</taxon>
    </lineage>
</organism>
<accession>A0A2G8LCZ6</accession>
<dbReference type="EMBL" id="MRZV01000123">
    <property type="protein sequence ID" value="PIK58097.1"/>
    <property type="molecule type" value="Genomic_DNA"/>
</dbReference>
<dbReference type="OrthoDB" id="28034at2759"/>
<dbReference type="InterPro" id="IPR050227">
    <property type="entry name" value="Rab"/>
</dbReference>
<keyword evidence="4" id="KW-1185">Reference proteome</keyword>
<dbReference type="PANTHER" id="PTHR47977">
    <property type="entry name" value="RAS-RELATED PROTEIN RAB"/>
    <property type="match status" value="1"/>
</dbReference>
<dbReference type="Gene3D" id="3.40.50.300">
    <property type="entry name" value="P-loop containing nucleotide triphosphate hydrolases"/>
    <property type="match status" value="1"/>
</dbReference>
<evidence type="ECO:0000256" key="2">
    <source>
        <dbReference type="ARBA" id="ARBA00023134"/>
    </source>
</evidence>
<dbReference type="Pfam" id="PF08477">
    <property type="entry name" value="Roc"/>
    <property type="match status" value="1"/>
</dbReference>
<protein>
    <submittedName>
        <fullName evidence="3">Putative ras-related protein</fullName>
    </submittedName>
</protein>
<reference evidence="3 4" key="1">
    <citation type="journal article" date="2017" name="PLoS Biol.">
        <title>The sea cucumber genome provides insights into morphological evolution and visceral regeneration.</title>
        <authorList>
            <person name="Zhang X."/>
            <person name="Sun L."/>
            <person name="Yuan J."/>
            <person name="Sun Y."/>
            <person name="Gao Y."/>
            <person name="Zhang L."/>
            <person name="Li S."/>
            <person name="Dai H."/>
            <person name="Hamel J.F."/>
            <person name="Liu C."/>
            <person name="Yu Y."/>
            <person name="Liu S."/>
            <person name="Lin W."/>
            <person name="Guo K."/>
            <person name="Jin S."/>
            <person name="Xu P."/>
            <person name="Storey K.B."/>
            <person name="Huan P."/>
            <person name="Zhang T."/>
            <person name="Zhou Y."/>
            <person name="Zhang J."/>
            <person name="Lin C."/>
            <person name="Li X."/>
            <person name="Xing L."/>
            <person name="Huo D."/>
            <person name="Sun M."/>
            <person name="Wang L."/>
            <person name="Mercier A."/>
            <person name="Li F."/>
            <person name="Yang H."/>
            <person name="Xiang J."/>
        </authorList>
    </citation>
    <scope>NUCLEOTIDE SEQUENCE [LARGE SCALE GENOMIC DNA]</scope>
    <source>
        <strain evidence="3">Shaxun</strain>
        <tissue evidence="3">Muscle</tissue>
    </source>
</reference>
<sequence length="121" mass="13899">MQYPDNKPVQFKVILLGESGVGKTTLYNRYQAVDKHSHTTSSCHCSREFPVGPKGLPVELTLWDTANMERLHSLTDNYFREARCRLGVRCRRSHALHAFLLAKRLLKHFALCAIVFGRKQD</sequence>
<evidence type="ECO:0000256" key="1">
    <source>
        <dbReference type="ARBA" id="ARBA00022741"/>
    </source>
</evidence>
<proteinExistence type="predicted"/>
<dbReference type="PRINTS" id="PR00449">
    <property type="entry name" value="RASTRNSFRMNG"/>
</dbReference>
<dbReference type="Proteomes" id="UP000230750">
    <property type="component" value="Unassembled WGS sequence"/>
</dbReference>